<name>A0A0E3BQU5_9BURK</name>
<dbReference type="AlphaFoldDB" id="A0A0E3BQU5"/>
<evidence type="ECO:0000259" key="4">
    <source>
        <dbReference type="Pfam" id="PF13193"/>
    </source>
</evidence>
<dbReference type="InterPro" id="IPR025110">
    <property type="entry name" value="AMP-bd_C"/>
</dbReference>
<feature type="domain" description="AMP-binding enzyme C-terminal" evidence="4">
    <location>
        <begin position="409"/>
        <end position="486"/>
    </location>
</feature>
<dbReference type="GO" id="GO:0006631">
    <property type="term" value="P:fatty acid metabolic process"/>
    <property type="evidence" value="ECO:0007669"/>
    <property type="project" value="TreeGrafter"/>
</dbReference>
<dbReference type="RefSeq" id="WP_034395185.1">
    <property type="nucleotide sequence ID" value="NZ_AWTM01000098.1"/>
</dbReference>
<protein>
    <submittedName>
        <fullName evidence="5">Acid--CoA ligase</fullName>
    </submittedName>
</protein>
<dbReference type="Gene3D" id="3.40.50.12780">
    <property type="entry name" value="N-terminal domain of ligase-like"/>
    <property type="match status" value="1"/>
</dbReference>
<organism evidence="5 6">
    <name type="scientific">Comamonas thiooxydans</name>
    <dbReference type="NCBI Taxonomy" id="363952"/>
    <lineage>
        <taxon>Bacteria</taxon>
        <taxon>Pseudomonadati</taxon>
        <taxon>Pseudomonadota</taxon>
        <taxon>Betaproteobacteria</taxon>
        <taxon>Burkholderiales</taxon>
        <taxon>Comamonadaceae</taxon>
        <taxon>Comamonas</taxon>
    </lineage>
</organism>
<dbReference type="EMBL" id="AWTP01000122">
    <property type="protein sequence ID" value="KGH08582.1"/>
    <property type="molecule type" value="Genomic_DNA"/>
</dbReference>
<evidence type="ECO:0000256" key="2">
    <source>
        <dbReference type="ARBA" id="ARBA00022598"/>
    </source>
</evidence>
<evidence type="ECO:0000256" key="1">
    <source>
        <dbReference type="ARBA" id="ARBA00006432"/>
    </source>
</evidence>
<keyword evidence="6" id="KW-1185">Reference proteome</keyword>
<dbReference type="InterPro" id="IPR042099">
    <property type="entry name" value="ANL_N_sf"/>
</dbReference>
<proteinExistence type="inferred from homology"/>
<dbReference type="InterPro" id="IPR000873">
    <property type="entry name" value="AMP-dep_synth/lig_dom"/>
</dbReference>
<accession>A0A0K6HQD1</accession>
<comment type="caution">
    <text evidence="5">The sequence shown here is derived from an EMBL/GenBank/DDBJ whole genome shotgun (WGS) entry which is preliminary data.</text>
</comment>
<keyword evidence="2 5" id="KW-0436">Ligase</keyword>
<evidence type="ECO:0000313" key="5">
    <source>
        <dbReference type="EMBL" id="KGH08582.1"/>
    </source>
</evidence>
<comment type="similarity">
    <text evidence="1">Belongs to the ATP-dependent AMP-binding enzyme family.</text>
</comment>
<dbReference type="Proteomes" id="UP000029549">
    <property type="component" value="Unassembled WGS sequence"/>
</dbReference>
<dbReference type="InterPro" id="IPR020845">
    <property type="entry name" value="AMP-binding_CS"/>
</dbReference>
<dbReference type="PANTHER" id="PTHR43201">
    <property type="entry name" value="ACYL-COA SYNTHETASE"/>
    <property type="match status" value="1"/>
</dbReference>
<accession>A0A0E3BQU5</accession>
<evidence type="ECO:0000259" key="3">
    <source>
        <dbReference type="Pfam" id="PF00501"/>
    </source>
</evidence>
<dbReference type="Pfam" id="PF00501">
    <property type="entry name" value="AMP-binding"/>
    <property type="match status" value="1"/>
</dbReference>
<sequence length="497" mass="53078">MTTEFVSLVSTFQRRWQSAEWTGRPAVVTQGDVLTYDALATRVGSLAGGLRTAGVRDGDRVAIAMPRSVDLVCALFATLVAGACPCVLEPSLGEEETARRFAVTGMKWLLHDQSHQDDPALSTLAGIQRVAFESLPKAAAPYWATTLQPRDSAYLLFTSGSSGKPKGVLQSHIGLRVNSDGVIQHTGLSADDRLLHTMPLHHTNGVNNQLFAPLLAGSVVVLAERFKAQDMPALMELHQPTIITGVPTMYSRMLAFDFPPAALASLRLARCGSAPITEELHRRVEEKLGVPLAVSYGLSEATCTSTMNPPLARRVGSVGTVLAGQRVFLADQNGAELKGPLEEGEICIGGPSLMLGYLTEKAAGTPEDPGSLLRTGDLGRFDQDGYLYITGRIKDVIIRGGENLSPNLIEGVLAKVPGVRACCVVGRPDADLGEVPCAFVVRTSDAPGRELNEQLLGTAVLGELSRIHSPVSYYYVDSLPENSVGKVDRKMLKATLA</sequence>
<dbReference type="InterPro" id="IPR045851">
    <property type="entry name" value="AMP-bd_C_sf"/>
</dbReference>
<dbReference type="Gene3D" id="3.30.300.30">
    <property type="match status" value="1"/>
</dbReference>
<dbReference type="GO" id="GO:0031956">
    <property type="term" value="F:medium-chain fatty acid-CoA ligase activity"/>
    <property type="evidence" value="ECO:0007669"/>
    <property type="project" value="TreeGrafter"/>
</dbReference>
<dbReference type="PANTHER" id="PTHR43201:SF5">
    <property type="entry name" value="MEDIUM-CHAIN ACYL-COA LIGASE ACSF2, MITOCHONDRIAL"/>
    <property type="match status" value="1"/>
</dbReference>
<gene>
    <name evidence="5" type="ORF">P608_16780</name>
</gene>
<dbReference type="PROSITE" id="PS00455">
    <property type="entry name" value="AMP_BINDING"/>
    <property type="match status" value="1"/>
</dbReference>
<dbReference type="Pfam" id="PF13193">
    <property type="entry name" value="AMP-binding_C"/>
    <property type="match status" value="1"/>
</dbReference>
<dbReference type="SUPFAM" id="SSF56801">
    <property type="entry name" value="Acetyl-CoA synthetase-like"/>
    <property type="match status" value="1"/>
</dbReference>
<evidence type="ECO:0000313" key="6">
    <source>
        <dbReference type="Proteomes" id="UP000029549"/>
    </source>
</evidence>
<reference evidence="5 6" key="1">
    <citation type="submission" date="2013-09" db="EMBL/GenBank/DDBJ databases">
        <title>High correlation between genotypes and phenotypes of environmental bacteria Comamonas testosteroni strains.</title>
        <authorList>
            <person name="Liu L."/>
            <person name="Zhu W."/>
            <person name="Xia X."/>
            <person name="Xu B."/>
            <person name="Luo M."/>
            <person name="Wang G."/>
        </authorList>
    </citation>
    <scope>NUCLEOTIDE SEQUENCE [LARGE SCALE GENOMIC DNA]</scope>
    <source>
        <strain evidence="5 6">DF2</strain>
    </source>
</reference>
<feature type="domain" description="AMP-dependent synthetase/ligase" evidence="3">
    <location>
        <begin position="16"/>
        <end position="358"/>
    </location>
</feature>